<dbReference type="InterPro" id="IPR047640">
    <property type="entry name" value="RpiR-like"/>
</dbReference>
<dbReference type="OrthoDB" id="9814676at2"/>
<keyword evidence="1" id="KW-0805">Transcription regulation</keyword>
<evidence type="ECO:0000256" key="2">
    <source>
        <dbReference type="ARBA" id="ARBA00023125"/>
    </source>
</evidence>
<dbReference type="PANTHER" id="PTHR30514:SF18">
    <property type="entry name" value="RPIR-FAMILY TRANSCRIPTIONAL REGULATOR"/>
    <property type="match status" value="1"/>
</dbReference>
<evidence type="ECO:0000313" key="7">
    <source>
        <dbReference type="Proteomes" id="UP000252706"/>
    </source>
</evidence>
<dbReference type="AlphaFoldDB" id="A0A366WZZ6"/>
<keyword evidence="2" id="KW-0238">DNA-binding</keyword>
<dbReference type="InterPro" id="IPR035472">
    <property type="entry name" value="RpiR-like_SIS"/>
</dbReference>
<dbReference type="InterPro" id="IPR000281">
    <property type="entry name" value="HTH_RpiR"/>
</dbReference>
<evidence type="ECO:0008006" key="8">
    <source>
        <dbReference type="Google" id="ProtNLM"/>
    </source>
</evidence>
<accession>A0A366WZZ6</accession>
<dbReference type="GO" id="GO:0003700">
    <property type="term" value="F:DNA-binding transcription factor activity"/>
    <property type="evidence" value="ECO:0007669"/>
    <property type="project" value="InterPro"/>
</dbReference>
<dbReference type="Gene3D" id="1.10.10.10">
    <property type="entry name" value="Winged helix-like DNA-binding domain superfamily/Winged helix DNA-binding domain"/>
    <property type="match status" value="1"/>
</dbReference>
<dbReference type="PROSITE" id="PS51071">
    <property type="entry name" value="HTH_RPIR"/>
    <property type="match status" value="1"/>
</dbReference>
<feature type="domain" description="SIS" evidence="5">
    <location>
        <begin position="140"/>
        <end position="278"/>
    </location>
</feature>
<evidence type="ECO:0000313" key="6">
    <source>
        <dbReference type="EMBL" id="RBW56201.1"/>
    </source>
</evidence>
<proteinExistence type="predicted"/>
<reference evidence="6 7" key="1">
    <citation type="submission" date="2018-07" db="EMBL/GenBank/DDBJ databases">
        <title>Modular assembly of carbohydrate-degrading microbial communities in the ocean.</title>
        <authorList>
            <person name="Enke T.N."/>
            <person name="Datta M.S."/>
            <person name="Schwartzman J.A."/>
            <person name="Cermak N."/>
            <person name="Schmitz D.A."/>
            <person name="Barrere J."/>
            <person name="Cordero O.X."/>
        </authorList>
    </citation>
    <scope>NUCLEOTIDE SEQUENCE [LARGE SCALE GENOMIC DNA]</scope>
    <source>
        <strain evidence="6 7">C3M10</strain>
    </source>
</reference>
<dbReference type="GO" id="GO:1901135">
    <property type="term" value="P:carbohydrate derivative metabolic process"/>
    <property type="evidence" value="ECO:0007669"/>
    <property type="project" value="InterPro"/>
</dbReference>
<evidence type="ECO:0000259" key="4">
    <source>
        <dbReference type="PROSITE" id="PS51071"/>
    </source>
</evidence>
<sequence length="302" mass="33300">MPKEVSPDMSDYLQTSERLKELFPELPRALKIAATYMLEHPGDIATLSMRQVAANAGVSLPNFSRIAKALGFETYGELREIYRKQVQQNDISEYHLRAENLQQAGSDIGAARLWDEFRQSTLSNLTAIFDAIDPDYFALVAKVLNDSNQIYIAGMQASASFSGYAHYIGGMASNKFRLVRGEGGVFADPIADIGEGDAMITISQQPCARASIELAMIARERGAKVVALTDSPAAPIAMHADYVLLSPNRSPLFFESYVGSTVLIEALIGFFTIGQSSEAVARIERIEADRLRMNEYWKNKKA</sequence>
<evidence type="ECO:0000259" key="5">
    <source>
        <dbReference type="PROSITE" id="PS51464"/>
    </source>
</evidence>
<name>A0A366WZZ6_9RHOB</name>
<protein>
    <recommendedName>
        <fullName evidence="8">MurR/RpiR family transcriptional regulator</fullName>
    </recommendedName>
</protein>
<feature type="domain" description="HTH rpiR-type" evidence="4">
    <location>
        <begin position="13"/>
        <end position="89"/>
    </location>
</feature>
<gene>
    <name evidence="6" type="ORF">DS909_09505</name>
</gene>
<dbReference type="GO" id="GO:0097367">
    <property type="term" value="F:carbohydrate derivative binding"/>
    <property type="evidence" value="ECO:0007669"/>
    <property type="project" value="InterPro"/>
</dbReference>
<evidence type="ECO:0000256" key="1">
    <source>
        <dbReference type="ARBA" id="ARBA00023015"/>
    </source>
</evidence>
<dbReference type="EMBL" id="QOCE01000026">
    <property type="protein sequence ID" value="RBW56201.1"/>
    <property type="molecule type" value="Genomic_DNA"/>
</dbReference>
<evidence type="ECO:0000256" key="3">
    <source>
        <dbReference type="ARBA" id="ARBA00023163"/>
    </source>
</evidence>
<dbReference type="PANTHER" id="PTHR30514">
    <property type="entry name" value="GLUCOKINASE"/>
    <property type="match status" value="1"/>
</dbReference>
<dbReference type="Pfam" id="PF01418">
    <property type="entry name" value="HTH_6"/>
    <property type="match status" value="1"/>
</dbReference>
<dbReference type="InterPro" id="IPR036388">
    <property type="entry name" value="WH-like_DNA-bd_sf"/>
</dbReference>
<dbReference type="PROSITE" id="PS51464">
    <property type="entry name" value="SIS"/>
    <property type="match status" value="1"/>
</dbReference>
<dbReference type="CDD" id="cd05013">
    <property type="entry name" value="SIS_RpiR"/>
    <property type="match status" value="1"/>
</dbReference>
<dbReference type="InterPro" id="IPR001347">
    <property type="entry name" value="SIS_dom"/>
</dbReference>
<dbReference type="SUPFAM" id="SSF46689">
    <property type="entry name" value="Homeodomain-like"/>
    <property type="match status" value="1"/>
</dbReference>
<dbReference type="Gene3D" id="3.40.50.10490">
    <property type="entry name" value="Glucose-6-phosphate isomerase like protein, domain 1"/>
    <property type="match status" value="1"/>
</dbReference>
<dbReference type="InterPro" id="IPR046348">
    <property type="entry name" value="SIS_dom_sf"/>
</dbReference>
<dbReference type="SUPFAM" id="SSF53697">
    <property type="entry name" value="SIS domain"/>
    <property type="match status" value="1"/>
</dbReference>
<organism evidence="6 7">
    <name type="scientific">Phaeobacter gallaeciensis</name>
    <dbReference type="NCBI Taxonomy" id="60890"/>
    <lineage>
        <taxon>Bacteria</taxon>
        <taxon>Pseudomonadati</taxon>
        <taxon>Pseudomonadota</taxon>
        <taxon>Alphaproteobacteria</taxon>
        <taxon>Rhodobacterales</taxon>
        <taxon>Roseobacteraceae</taxon>
        <taxon>Phaeobacter</taxon>
    </lineage>
</organism>
<dbReference type="GO" id="GO:0003677">
    <property type="term" value="F:DNA binding"/>
    <property type="evidence" value="ECO:0007669"/>
    <property type="project" value="UniProtKB-KW"/>
</dbReference>
<keyword evidence="3" id="KW-0804">Transcription</keyword>
<dbReference type="Pfam" id="PF01380">
    <property type="entry name" value="SIS"/>
    <property type="match status" value="1"/>
</dbReference>
<comment type="caution">
    <text evidence="6">The sequence shown here is derived from an EMBL/GenBank/DDBJ whole genome shotgun (WGS) entry which is preliminary data.</text>
</comment>
<dbReference type="InterPro" id="IPR009057">
    <property type="entry name" value="Homeodomain-like_sf"/>
</dbReference>
<dbReference type="Proteomes" id="UP000252706">
    <property type="component" value="Unassembled WGS sequence"/>
</dbReference>